<evidence type="ECO:0000256" key="1">
    <source>
        <dbReference type="SAM" id="Phobius"/>
    </source>
</evidence>
<feature type="transmembrane region" description="Helical" evidence="1">
    <location>
        <begin position="69"/>
        <end position="88"/>
    </location>
</feature>
<organism evidence="2 3">
    <name type="scientific">Selenomonas ruminantium</name>
    <dbReference type="NCBI Taxonomy" id="971"/>
    <lineage>
        <taxon>Bacteria</taxon>
        <taxon>Bacillati</taxon>
        <taxon>Bacillota</taxon>
        <taxon>Negativicutes</taxon>
        <taxon>Selenomonadales</taxon>
        <taxon>Selenomonadaceae</taxon>
        <taxon>Selenomonas</taxon>
    </lineage>
</organism>
<name>A0A1I0YN76_SELRU</name>
<accession>A0A1I0YN76</accession>
<sequence>MVAKFDGHGYGMAILFVVIGAILGGILGQLLTGVEALSGVMPYLVNTFPVFDTSAFTINLYVIQLTLGLAFAPNLMSILGIVIALILFRRY</sequence>
<evidence type="ECO:0008006" key="4">
    <source>
        <dbReference type="Google" id="ProtNLM"/>
    </source>
</evidence>
<gene>
    <name evidence="2" type="ORF">SAMN05216587_11632</name>
</gene>
<dbReference type="AlphaFoldDB" id="A0A1I0YN76"/>
<keyword evidence="1" id="KW-0812">Transmembrane</keyword>
<dbReference type="EMBL" id="FOJX01000016">
    <property type="protein sequence ID" value="SFB14671.1"/>
    <property type="molecule type" value="Genomic_DNA"/>
</dbReference>
<dbReference type="InterPro" id="IPR025470">
    <property type="entry name" value="DUF4321"/>
</dbReference>
<evidence type="ECO:0000313" key="2">
    <source>
        <dbReference type="EMBL" id="SFB14671.1"/>
    </source>
</evidence>
<keyword evidence="1" id="KW-1133">Transmembrane helix</keyword>
<keyword evidence="1" id="KW-0472">Membrane</keyword>
<protein>
    <recommendedName>
        <fullName evidence="4">DUF4321 domain-containing protein</fullName>
    </recommendedName>
</protein>
<proteinExistence type="predicted"/>
<dbReference type="Proteomes" id="UP000183843">
    <property type="component" value="Unassembled WGS sequence"/>
</dbReference>
<evidence type="ECO:0000313" key="3">
    <source>
        <dbReference type="Proteomes" id="UP000183843"/>
    </source>
</evidence>
<dbReference type="Pfam" id="PF14209">
    <property type="entry name" value="DUF4321"/>
    <property type="match status" value="1"/>
</dbReference>
<reference evidence="2 3" key="1">
    <citation type="submission" date="2016-10" db="EMBL/GenBank/DDBJ databases">
        <authorList>
            <person name="de Groot N.N."/>
        </authorList>
    </citation>
    <scope>NUCLEOTIDE SEQUENCE [LARGE SCALE GENOMIC DNA]</scope>
    <source>
        <strain evidence="2 3">L14</strain>
    </source>
</reference>
<feature type="transmembrane region" description="Helical" evidence="1">
    <location>
        <begin position="12"/>
        <end position="31"/>
    </location>
</feature>